<dbReference type="Proteomes" id="UP000316196">
    <property type="component" value="Unassembled WGS sequence"/>
</dbReference>
<accession>A0A542ZD82</accession>
<dbReference type="AlphaFoldDB" id="A0A542ZD82"/>
<dbReference type="PANTHER" id="PTHR43685:SF2">
    <property type="entry name" value="GLYCOSYLTRANSFERASE 2-LIKE DOMAIN-CONTAINING PROTEIN"/>
    <property type="match status" value="1"/>
</dbReference>
<protein>
    <submittedName>
        <fullName evidence="3">Glycosyltransferase involved in cell wall biosynthesis</fullName>
    </submittedName>
</protein>
<evidence type="ECO:0000259" key="1">
    <source>
        <dbReference type="Pfam" id="PF00535"/>
    </source>
</evidence>
<sequence>MGFQRMPLAARRQQLAQARARAEERRLLLADTDSYTDSDLFEQLVREGRNPFPAASGAEYEQMLATDALPDQADAIDELIADLPDHLGSRLLRPHPVRIGIIADQFLYSSLEGLADLVPLTPGNWRDHVDDVDLFMITSAWRGLNQEWFGLSRGSWVRRLVMDEMVPVFRDAGVPIVYYSKEDPPNFDVFLPLATVADHVYTTADTKLKDYRSKCAGAESFGVMSFGVNPFHHNPVGSRRRRLDRIMFAGSWHRHKYQLRRKAGTAIFQGILDADRELIIFDRNFDLGMAKYAFPHMLMPHIAPSISHERLLKLQRITDISVNLNSVVGSMTMYANRVVELQAMGAYVISNYNAGVNDRFPTVFMAESAIDVAHQLQTLDPERMYRAQMAGLRTVFSAHTAHRHLGAMLDAIGLPTASLAPRVAVTGPEAAAREFCERQSLPGLEVLAQDQLSAAAETADVVIPVSEGVEYGLHHAEDLLNGFVYTDSDFITKSTSLIDGEIGSATEHDRVSEARPELSAIWVDSPSFGAYIRDGVVNGLGYAIDPFEFALAGSGDLTLPSREPDFEDAETAQPRATDARLSVIVPVYNNGRYLRDKCFSSLRRSSIFSDMEILLVDDGSTDPETVDLLARLSRGTDRVRWLRNAPGGSGSASRPRNQGLAAASAEYVTYLDPDNEAVNDGFARLFEMITESGVDFAIGDMSKRKGMPKHVANAKMLKKYLVDNEDGTHSPTPTSLADIRFTPMSIQALVANTEWLRSLGLTQPVGAVGQDSYFFQQMLYYARRIQILPIVIHVYYAAVSTSTVNTISPNFFRKYLPLEKSRSAWLREVGLMDEYVETRYEAFLKGWHLPRLKQVLPEDYDEAVSLLQQINDMYDFTEWTDEELRTIFGGREDDAVTPGETVSAG</sequence>
<dbReference type="RefSeq" id="WP_170210056.1">
    <property type="nucleotide sequence ID" value="NZ_BAAAMD010000002.1"/>
</dbReference>
<evidence type="ECO:0000313" key="4">
    <source>
        <dbReference type="Proteomes" id="UP000316196"/>
    </source>
</evidence>
<dbReference type="InterPro" id="IPR029044">
    <property type="entry name" value="Nucleotide-diphossugar_trans"/>
</dbReference>
<keyword evidence="4" id="KW-1185">Reference proteome</keyword>
<dbReference type="CDD" id="cd00761">
    <property type="entry name" value="Glyco_tranf_GTA_type"/>
    <property type="match status" value="1"/>
</dbReference>
<dbReference type="SUPFAM" id="SSF53448">
    <property type="entry name" value="Nucleotide-diphospho-sugar transferases"/>
    <property type="match status" value="1"/>
</dbReference>
<evidence type="ECO:0000259" key="2">
    <source>
        <dbReference type="Pfam" id="PF13524"/>
    </source>
</evidence>
<evidence type="ECO:0000313" key="3">
    <source>
        <dbReference type="EMBL" id="TQL58292.1"/>
    </source>
</evidence>
<comment type="caution">
    <text evidence="3">The sequence shown here is derived from an EMBL/GenBank/DDBJ whole genome shotgun (WGS) entry which is preliminary data.</text>
</comment>
<reference evidence="3 4" key="1">
    <citation type="submission" date="2019-06" db="EMBL/GenBank/DDBJ databases">
        <title>Sequencing the genomes of 1000 actinobacteria strains.</title>
        <authorList>
            <person name="Klenk H.-P."/>
        </authorList>
    </citation>
    <scope>NUCLEOTIDE SEQUENCE [LARGE SCALE GENOMIC DNA]</scope>
    <source>
        <strain evidence="3 4">DSM 8251</strain>
    </source>
</reference>
<gene>
    <name evidence="3" type="ORF">FB460_2152</name>
</gene>
<feature type="domain" description="Spore protein YkvP/CgeB glycosyl transferase-like" evidence="2">
    <location>
        <begin position="304"/>
        <end position="409"/>
    </location>
</feature>
<dbReference type="InterPro" id="IPR050834">
    <property type="entry name" value="Glycosyltransf_2"/>
</dbReference>
<dbReference type="EMBL" id="VFOR01000002">
    <property type="protein sequence ID" value="TQL58292.1"/>
    <property type="molecule type" value="Genomic_DNA"/>
</dbReference>
<name>A0A542ZD82_9ACTN</name>
<organism evidence="3 4">
    <name type="scientific">Propioniferax innocua</name>
    <dbReference type="NCBI Taxonomy" id="1753"/>
    <lineage>
        <taxon>Bacteria</taxon>
        <taxon>Bacillati</taxon>
        <taxon>Actinomycetota</taxon>
        <taxon>Actinomycetes</taxon>
        <taxon>Propionibacteriales</taxon>
        <taxon>Propionibacteriaceae</taxon>
        <taxon>Propioniferax</taxon>
    </lineage>
</organism>
<dbReference type="Gene3D" id="3.90.550.10">
    <property type="entry name" value="Spore Coat Polysaccharide Biosynthesis Protein SpsA, Chain A"/>
    <property type="match status" value="1"/>
</dbReference>
<feature type="domain" description="Glycosyltransferase 2-like" evidence="1">
    <location>
        <begin position="582"/>
        <end position="718"/>
    </location>
</feature>
<dbReference type="Pfam" id="PF00535">
    <property type="entry name" value="Glycos_transf_2"/>
    <property type="match status" value="1"/>
</dbReference>
<proteinExistence type="predicted"/>
<dbReference type="PANTHER" id="PTHR43685">
    <property type="entry name" value="GLYCOSYLTRANSFERASE"/>
    <property type="match status" value="1"/>
</dbReference>
<dbReference type="InterPro" id="IPR001173">
    <property type="entry name" value="Glyco_trans_2-like"/>
</dbReference>
<dbReference type="InterPro" id="IPR055259">
    <property type="entry name" value="YkvP/CgeB_Glyco_trans-like"/>
</dbReference>
<dbReference type="GO" id="GO:0016740">
    <property type="term" value="F:transferase activity"/>
    <property type="evidence" value="ECO:0007669"/>
    <property type="project" value="UniProtKB-KW"/>
</dbReference>
<keyword evidence="3" id="KW-0808">Transferase</keyword>
<dbReference type="Pfam" id="PF13524">
    <property type="entry name" value="Glyco_trans_1_2"/>
    <property type="match status" value="1"/>
</dbReference>